<evidence type="ECO:0000313" key="3">
    <source>
        <dbReference type="Proteomes" id="UP001606134"/>
    </source>
</evidence>
<feature type="signal peptide" evidence="1">
    <location>
        <begin position="1"/>
        <end position="37"/>
    </location>
</feature>
<dbReference type="Proteomes" id="UP001606134">
    <property type="component" value="Unassembled WGS sequence"/>
</dbReference>
<name>A0ABW7HCX3_9BURK</name>
<sequence>MHTPACPPSRPFLSPLTATLAAVALCISCGGFSNANAGTADVTTTAAQSGESLSGQTPPSSIDRLKAAIDDMALPHELKPAGGPSTGWGVAPLIIMGTEPYSHSIPSNWVGTRHAQWKSILTWFVIYEGAGGNQASNSAVEINGIELWYLSTKDKIWKEIQSGRYPQWHGDYDLKAVTATTQSLNYKSVSKVVATFAPTSKNIIHGGLNQTNTPWNDFTDTDDISALFATVRHRLVLKDPNGEDDRGAANYTVQAGIDYYPYVGAKVKDLGATYMPGAGVGRFIKVKTSWQYSTVLIKSKGVTNQYLLSLPPPALEF</sequence>
<feature type="chain" id="PRO_5045891596" evidence="1">
    <location>
        <begin position="38"/>
        <end position="317"/>
    </location>
</feature>
<evidence type="ECO:0000256" key="1">
    <source>
        <dbReference type="SAM" id="SignalP"/>
    </source>
</evidence>
<keyword evidence="3" id="KW-1185">Reference proteome</keyword>
<evidence type="ECO:0000313" key="2">
    <source>
        <dbReference type="EMBL" id="MFG6487503.1"/>
    </source>
</evidence>
<comment type="caution">
    <text evidence="2">The sequence shown here is derived from an EMBL/GenBank/DDBJ whole genome shotgun (WGS) entry which is preliminary data.</text>
</comment>
<reference evidence="2 3" key="1">
    <citation type="submission" date="2024-08" db="EMBL/GenBank/DDBJ databases">
        <authorList>
            <person name="Lu H."/>
        </authorList>
    </citation>
    <scope>NUCLEOTIDE SEQUENCE [LARGE SCALE GENOMIC DNA]</scope>
    <source>
        <strain evidence="2 3">BYS78W</strain>
    </source>
</reference>
<dbReference type="EMBL" id="JBIGIC010000005">
    <property type="protein sequence ID" value="MFG6487503.1"/>
    <property type="molecule type" value="Genomic_DNA"/>
</dbReference>
<protein>
    <submittedName>
        <fullName evidence="2">Uncharacterized protein</fullName>
    </submittedName>
</protein>
<dbReference type="RefSeq" id="WP_394410485.1">
    <property type="nucleotide sequence ID" value="NZ_JBIGIC010000005.1"/>
</dbReference>
<accession>A0ABW7HCX3</accession>
<keyword evidence="1" id="KW-0732">Signal</keyword>
<gene>
    <name evidence="2" type="ORF">ACG04R_12545</name>
</gene>
<proteinExistence type="predicted"/>
<organism evidence="2 3">
    <name type="scientific">Pelomonas candidula</name>
    <dbReference type="NCBI Taxonomy" id="3299025"/>
    <lineage>
        <taxon>Bacteria</taxon>
        <taxon>Pseudomonadati</taxon>
        <taxon>Pseudomonadota</taxon>
        <taxon>Betaproteobacteria</taxon>
        <taxon>Burkholderiales</taxon>
        <taxon>Sphaerotilaceae</taxon>
        <taxon>Roseateles</taxon>
    </lineage>
</organism>